<dbReference type="Gene3D" id="3.40.50.1820">
    <property type="entry name" value="alpha/beta hydrolase"/>
    <property type="match status" value="1"/>
</dbReference>
<keyword evidence="2 4" id="KW-0378">Hydrolase</keyword>
<dbReference type="PANTHER" id="PTHR48081">
    <property type="entry name" value="AB HYDROLASE SUPERFAMILY PROTEIN C4A8.06C"/>
    <property type="match status" value="1"/>
</dbReference>
<protein>
    <submittedName>
        <fullName evidence="4">Epsilon-lactone hydrolase</fullName>
        <ecNumber evidence="4">3.1.1.83</ecNumber>
    </submittedName>
</protein>
<gene>
    <name evidence="4" type="primary">mlhB/chnC</name>
    <name evidence="4" type="ORF">AMST5_03679</name>
</gene>
<dbReference type="PANTHER" id="PTHR48081:SF30">
    <property type="entry name" value="ACETYL-HYDROLASE LIPR-RELATED"/>
    <property type="match status" value="1"/>
</dbReference>
<dbReference type="InterPro" id="IPR050300">
    <property type="entry name" value="GDXG_lipolytic_enzyme"/>
</dbReference>
<organism evidence="4">
    <name type="scientific">freshwater sediment metagenome</name>
    <dbReference type="NCBI Taxonomy" id="556182"/>
    <lineage>
        <taxon>unclassified sequences</taxon>
        <taxon>metagenomes</taxon>
        <taxon>ecological metagenomes</taxon>
    </lineage>
</organism>
<dbReference type="InterPro" id="IPR033140">
    <property type="entry name" value="Lipase_GDXG_put_SER_AS"/>
</dbReference>
<evidence type="ECO:0000256" key="2">
    <source>
        <dbReference type="ARBA" id="ARBA00022801"/>
    </source>
</evidence>
<comment type="similarity">
    <text evidence="1">Belongs to the 'GDXG' lipolytic enzyme family.</text>
</comment>
<dbReference type="GO" id="GO:0004806">
    <property type="term" value="F:triacylglycerol lipase activity"/>
    <property type="evidence" value="ECO:0007669"/>
    <property type="project" value="TreeGrafter"/>
</dbReference>
<dbReference type="PROSITE" id="PS01174">
    <property type="entry name" value="LIPASE_GDXG_SER"/>
    <property type="match status" value="1"/>
</dbReference>
<evidence type="ECO:0000313" key="4">
    <source>
        <dbReference type="EMBL" id="CAJ0886129.1"/>
    </source>
</evidence>
<accession>A0AA48M2H2</accession>
<dbReference type="InterPro" id="IPR013094">
    <property type="entry name" value="AB_hydrolase_3"/>
</dbReference>
<reference evidence="4" key="1">
    <citation type="submission" date="2023-07" db="EMBL/GenBank/DDBJ databases">
        <authorList>
            <person name="Pelsma A.J. K."/>
        </authorList>
    </citation>
    <scope>NUCLEOTIDE SEQUENCE</scope>
</reference>
<dbReference type="EMBL" id="OY288114">
    <property type="protein sequence ID" value="CAJ0886129.1"/>
    <property type="molecule type" value="Genomic_DNA"/>
</dbReference>
<dbReference type="EC" id="3.1.1.83" evidence="4"/>
<dbReference type="Pfam" id="PF07859">
    <property type="entry name" value="Abhydrolase_3"/>
    <property type="match status" value="1"/>
</dbReference>
<dbReference type="InterPro" id="IPR029058">
    <property type="entry name" value="AB_hydrolase_fold"/>
</dbReference>
<sequence length="297" mass="31638">MTAQGSAPARRTAALLRRLVKPRFEALVRRGQAAQHFFAQHFPQQMAPFGEAIAGDWLTAEGGEAAATLFYLHGGGFLLGSPRLFHYVSKGFARAGFDVFTPAYRLAPEHVFPAALDDAMLAYRALLAAKPGPVVLAGDSAGGGLAVSLMLRARDEGAPLPVAAALFSPWTDLAATGASARENEAKDAFFTRRLILVGARAVLGRTSARNPLASPVYADLSGLPPLLVHAGADEVLRDDSTRLVESARDAGVTAHIELWPDVPHGWQLMPFIPEARESREKALGFLKRELAATAGAR</sequence>
<dbReference type="AlphaFoldDB" id="A0AA48M2H2"/>
<feature type="domain" description="Alpha/beta hydrolase fold-3" evidence="3">
    <location>
        <begin position="69"/>
        <end position="267"/>
    </location>
</feature>
<evidence type="ECO:0000256" key="1">
    <source>
        <dbReference type="ARBA" id="ARBA00010515"/>
    </source>
</evidence>
<name>A0AA48M2H2_9ZZZZ</name>
<proteinExistence type="inferred from homology"/>
<evidence type="ECO:0000259" key="3">
    <source>
        <dbReference type="Pfam" id="PF07859"/>
    </source>
</evidence>
<dbReference type="SUPFAM" id="SSF53474">
    <property type="entry name" value="alpha/beta-Hydrolases"/>
    <property type="match status" value="1"/>
</dbReference>